<organism evidence="8 9">
    <name type="scientific">Metapseudomonas otitidis</name>
    <dbReference type="NCBI Taxonomy" id="319939"/>
    <lineage>
        <taxon>Bacteria</taxon>
        <taxon>Pseudomonadati</taxon>
        <taxon>Pseudomonadota</taxon>
        <taxon>Gammaproteobacteria</taxon>
        <taxon>Pseudomonadales</taxon>
        <taxon>Pseudomonadaceae</taxon>
        <taxon>Metapseudomonas</taxon>
    </lineage>
</organism>
<dbReference type="AlphaFoldDB" id="A0A679GPD2"/>
<dbReference type="Pfam" id="PF00892">
    <property type="entry name" value="EamA"/>
    <property type="match status" value="2"/>
</dbReference>
<evidence type="ECO:0000256" key="2">
    <source>
        <dbReference type="ARBA" id="ARBA00022475"/>
    </source>
</evidence>
<feature type="transmembrane region" description="Helical" evidence="6">
    <location>
        <begin position="201"/>
        <end position="219"/>
    </location>
</feature>
<feature type="domain" description="EamA" evidence="7">
    <location>
        <begin position="171"/>
        <end position="302"/>
    </location>
</feature>
<feature type="transmembrane region" description="Helical" evidence="6">
    <location>
        <begin position="115"/>
        <end position="132"/>
    </location>
</feature>
<evidence type="ECO:0000256" key="6">
    <source>
        <dbReference type="SAM" id="Phobius"/>
    </source>
</evidence>
<evidence type="ECO:0000256" key="1">
    <source>
        <dbReference type="ARBA" id="ARBA00004651"/>
    </source>
</evidence>
<dbReference type="PANTHER" id="PTHR42920">
    <property type="entry name" value="OS03G0707200 PROTEIN-RELATED"/>
    <property type="match status" value="1"/>
</dbReference>
<keyword evidence="5 6" id="KW-0472">Membrane</keyword>
<dbReference type="InterPro" id="IPR037185">
    <property type="entry name" value="EmrE-like"/>
</dbReference>
<evidence type="ECO:0000256" key="5">
    <source>
        <dbReference type="ARBA" id="ARBA00023136"/>
    </source>
</evidence>
<feature type="transmembrane region" description="Helical" evidence="6">
    <location>
        <begin position="21"/>
        <end position="43"/>
    </location>
</feature>
<gene>
    <name evidence="8" type="ORF">PtoMrB4_25340</name>
</gene>
<name>A0A679GPD2_9GAMM</name>
<feature type="transmembrane region" description="Helical" evidence="6">
    <location>
        <begin position="139"/>
        <end position="156"/>
    </location>
</feature>
<keyword evidence="2" id="KW-1003">Cell membrane</keyword>
<keyword evidence="3 6" id="KW-0812">Transmembrane</keyword>
<feature type="transmembrane region" description="Helical" evidence="6">
    <location>
        <begin position="49"/>
        <end position="70"/>
    </location>
</feature>
<protein>
    <submittedName>
        <fullName evidence="8">Permease</fullName>
    </submittedName>
</protein>
<dbReference type="SUPFAM" id="SSF103481">
    <property type="entry name" value="Multidrug resistance efflux transporter EmrE"/>
    <property type="match status" value="2"/>
</dbReference>
<evidence type="ECO:0000256" key="4">
    <source>
        <dbReference type="ARBA" id="ARBA00022989"/>
    </source>
</evidence>
<dbReference type="KEGG" id="poj:PtoMrB4_25340"/>
<dbReference type="GO" id="GO:0005886">
    <property type="term" value="C:plasma membrane"/>
    <property type="evidence" value="ECO:0007669"/>
    <property type="project" value="UniProtKB-SubCell"/>
</dbReference>
<dbReference type="InterPro" id="IPR000620">
    <property type="entry name" value="EamA_dom"/>
</dbReference>
<proteinExistence type="predicted"/>
<dbReference type="Proteomes" id="UP000501237">
    <property type="component" value="Chromosome"/>
</dbReference>
<sequence>MACLMNALFSLYQRGLRNGSLFAVLSAAGFSLKAIFVKLSYAAAPVDAITVLALRMGLALPLFAWLLWLSRGTGEARLSPADGGRILLLGLVGYYLSSLFDFYGLESISAGLERLILFTYPTLVMLFQMVALRERPGSRTLLAMGICYAGLGVALFHDVSTSTLGSQVLVGSAWVFASAVTYALYYLGAGMMLRRLGSMRLAGLAGSASALMVLVHYAITADITQLTHLPAQVWLYAALMALLSTVLPIYWMALAIQRMGATQTAAVGNLGPVLTILASWAVLGEAVSLYQVAGLALVLFGVSRLRPAGPAPSAAAAPAPVARG</sequence>
<dbReference type="InterPro" id="IPR051258">
    <property type="entry name" value="Diverse_Substrate_Transporter"/>
</dbReference>
<comment type="subcellular location">
    <subcellularLocation>
        <location evidence="1">Cell membrane</location>
        <topology evidence="1">Multi-pass membrane protein</topology>
    </subcellularLocation>
</comment>
<reference evidence="8 9" key="1">
    <citation type="journal article" date="2020" name="Microbiol. Resour. Announc.">
        <title>Complete genome sequence of Pseudomonas otitidis strain MrB4, isolated from Lake Biwa in Japan.</title>
        <authorList>
            <person name="Miyazaki K."/>
            <person name="Hase E."/>
            <person name="Maruya T."/>
        </authorList>
    </citation>
    <scope>NUCLEOTIDE SEQUENCE [LARGE SCALE GENOMIC DNA]</scope>
    <source>
        <strain evidence="8 9">MrB4</strain>
    </source>
</reference>
<evidence type="ECO:0000313" key="8">
    <source>
        <dbReference type="EMBL" id="BCA28557.1"/>
    </source>
</evidence>
<evidence type="ECO:0000259" key="7">
    <source>
        <dbReference type="Pfam" id="PF00892"/>
    </source>
</evidence>
<dbReference type="PANTHER" id="PTHR42920:SF5">
    <property type="entry name" value="EAMA DOMAIN-CONTAINING PROTEIN"/>
    <property type="match status" value="1"/>
</dbReference>
<accession>A0A679GPD2</accession>
<feature type="domain" description="EamA" evidence="7">
    <location>
        <begin position="19"/>
        <end position="153"/>
    </location>
</feature>
<keyword evidence="4 6" id="KW-1133">Transmembrane helix</keyword>
<evidence type="ECO:0000313" key="9">
    <source>
        <dbReference type="Proteomes" id="UP000501237"/>
    </source>
</evidence>
<feature type="transmembrane region" description="Helical" evidence="6">
    <location>
        <begin position="168"/>
        <end position="189"/>
    </location>
</feature>
<feature type="transmembrane region" description="Helical" evidence="6">
    <location>
        <begin position="265"/>
        <end position="283"/>
    </location>
</feature>
<feature type="transmembrane region" description="Helical" evidence="6">
    <location>
        <begin position="82"/>
        <end position="103"/>
    </location>
</feature>
<evidence type="ECO:0000256" key="3">
    <source>
        <dbReference type="ARBA" id="ARBA00022692"/>
    </source>
</evidence>
<dbReference type="EMBL" id="AP022642">
    <property type="protein sequence ID" value="BCA28557.1"/>
    <property type="molecule type" value="Genomic_DNA"/>
</dbReference>
<feature type="transmembrane region" description="Helical" evidence="6">
    <location>
        <begin position="231"/>
        <end position="253"/>
    </location>
</feature>